<evidence type="ECO:0000313" key="1">
    <source>
        <dbReference type="EMBL" id="XRI77945.1"/>
    </source>
</evidence>
<protein>
    <submittedName>
        <fullName evidence="1">Uncharacterized protein</fullName>
    </submittedName>
</protein>
<reference evidence="1 2" key="1">
    <citation type="journal article" date="2019" name="Int. J. Syst. Evol. Microbiol.">
        <title>Acidithiobacillus sulfuriphilus sp. nov.: an extremely acidophilic sulfur-oxidizing chemolithotroph isolated from a neutral pH environment.</title>
        <authorList>
            <person name="Falagan C."/>
            <person name="Moya-Beltran A."/>
            <person name="Castro M."/>
            <person name="Quatrini R."/>
            <person name="Johnson D.B."/>
        </authorList>
    </citation>
    <scope>NUCLEOTIDE SEQUENCE [LARGE SCALE GENOMIC DNA]</scope>
    <source>
        <strain evidence="1 2">CJ-2</strain>
    </source>
</reference>
<dbReference type="Proteomes" id="UP000271650">
    <property type="component" value="Chromosome"/>
</dbReference>
<proteinExistence type="predicted"/>
<gene>
    <name evidence="1" type="ORF">EC580_004520</name>
</gene>
<dbReference type="EMBL" id="CP127527">
    <property type="protein sequence ID" value="XRI77945.1"/>
    <property type="molecule type" value="Genomic_DNA"/>
</dbReference>
<sequence>MKKFKTSWIRYSRDNNHEDGAASAFGHPEPWLLILKKVKPLTDSVATPGMTEEPGNDVGELLQAAERG</sequence>
<name>A0ACD5HUE4_9PROT</name>
<evidence type="ECO:0000313" key="2">
    <source>
        <dbReference type="Proteomes" id="UP000271650"/>
    </source>
</evidence>
<organism evidence="1 2">
    <name type="scientific">Acidithiobacillus sulfuriphilus</name>
    <dbReference type="NCBI Taxonomy" id="1867749"/>
    <lineage>
        <taxon>Bacteria</taxon>
        <taxon>Pseudomonadati</taxon>
        <taxon>Pseudomonadota</taxon>
        <taxon>Acidithiobacillia</taxon>
        <taxon>Acidithiobacillales</taxon>
        <taxon>Acidithiobacillaceae</taxon>
        <taxon>Acidithiobacillus</taxon>
    </lineage>
</organism>
<keyword evidence="2" id="KW-1185">Reference proteome</keyword>
<accession>A0ACD5HUE4</accession>